<sequence length="393" mass="42957">MIRTLARLCIVLLVLVLAPGLAPGASAAPNDDFPTTPAAKPDGSKWRLGYLEGGPYSQYPATLIATVKGLVDLDWLKPLTFPEDISPEDAHKLWEYLAKNADSEYIEFAPDAFWSGNWDEAPPREQLRAEVIERLNKGDIDLMIAMGTWAGQDLATSEVSTPTVVLSSSDPLGSGIVKSADDSGLDHLNARLDPTRYLRQVRLFHDIIGFKRLGIVYEDTMAGRTYAALDDVKTVAAERGFEVVPCTTMLDVHSGEAFRNLQTCLDELAPKVDAMYLTENNGMQLDKFPELLAPLFANDVPTFSMAGSDEVRHGVLLSIAQAGFKYVGDFHAKTIAKILNGATPRLLTQVFEAPPKIAINLKTAERIGFDPPVDILMAADEIYENIEEAPPAK</sequence>
<keyword evidence="1" id="KW-0732">Signal</keyword>
<evidence type="ECO:0000256" key="1">
    <source>
        <dbReference type="SAM" id="SignalP"/>
    </source>
</evidence>
<feature type="chain" id="PRO_5030159439" evidence="1">
    <location>
        <begin position="28"/>
        <end position="393"/>
    </location>
</feature>
<evidence type="ECO:0000313" key="4">
    <source>
        <dbReference type="Proteomes" id="UP000434052"/>
    </source>
</evidence>
<evidence type="ECO:0000313" key="3">
    <source>
        <dbReference type="EMBL" id="TVM36498.1"/>
    </source>
</evidence>
<dbReference type="Pfam" id="PF04392">
    <property type="entry name" value="ABC_sub_bind"/>
    <property type="match status" value="1"/>
</dbReference>
<dbReference type="Gene3D" id="3.40.50.2300">
    <property type="match status" value="2"/>
</dbReference>
<dbReference type="InterPro" id="IPR007487">
    <property type="entry name" value="ABC_transpt-TYRBP-like"/>
</dbReference>
<reference evidence="2 5" key="2">
    <citation type="submission" date="2019-04" db="EMBL/GenBank/DDBJ databases">
        <title>Isolation and culture of sulfate reducing bacteria from the cold seep of the South China Sea.</title>
        <authorList>
            <person name="Sun C."/>
            <person name="Liu R."/>
        </authorList>
    </citation>
    <scope>NUCLEOTIDE SEQUENCE [LARGE SCALE GENOMIC DNA]</scope>
    <source>
        <strain evidence="2 5">CS1</strain>
    </source>
</reference>
<proteinExistence type="predicted"/>
<dbReference type="PANTHER" id="PTHR35271:SF1">
    <property type="entry name" value="ABC TRANSPORTER, SUBSTRATE-BINDING LIPOPROTEIN"/>
    <property type="match status" value="1"/>
</dbReference>
<accession>A0A6P1ZPN6</accession>
<dbReference type="EMBL" id="CP039543">
    <property type="protein sequence ID" value="QJT09074.1"/>
    <property type="molecule type" value="Genomic_DNA"/>
</dbReference>
<evidence type="ECO:0000313" key="2">
    <source>
        <dbReference type="EMBL" id="QJT09074.1"/>
    </source>
</evidence>
<dbReference type="Proteomes" id="UP000503251">
    <property type="component" value="Chromosome"/>
</dbReference>
<feature type="signal peptide" evidence="1">
    <location>
        <begin position="1"/>
        <end position="27"/>
    </location>
</feature>
<dbReference type="RefSeq" id="WP_144233536.1">
    <property type="nucleotide sequence ID" value="NZ_CP039543.1"/>
</dbReference>
<dbReference type="EMBL" id="QMIF01000001">
    <property type="protein sequence ID" value="TVM36498.1"/>
    <property type="molecule type" value="Genomic_DNA"/>
</dbReference>
<dbReference type="AlphaFoldDB" id="A0A6P1ZPN6"/>
<organism evidence="3 4">
    <name type="scientific">Oceanidesulfovibrio marinus</name>
    <dbReference type="NCBI Taxonomy" id="370038"/>
    <lineage>
        <taxon>Bacteria</taxon>
        <taxon>Pseudomonadati</taxon>
        <taxon>Thermodesulfobacteriota</taxon>
        <taxon>Desulfovibrionia</taxon>
        <taxon>Desulfovibrionales</taxon>
        <taxon>Desulfovibrionaceae</taxon>
        <taxon>Oceanidesulfovibrio</taxon>
    </lineage>
</organism>
<name>A0A6P1ZPN6_9BACT</name>
<evidence type="ECO:0000313" key="5">
    <source>
        <dbReference type="Proteomes" id="UP000503251"/>
    </source>
</evidence>
<gene>
    <name evidence="3" type="ORF">DQK91_00805</name>
    <name evidence="2" type="ORF">E8L03_09080</name>
</gene>
<reference evidence="3 4" key="1">
    <citation type="submission" date="2018-06" db="EMBL/GenBank/DDBJ databases">
        <title>Complete genome of Desulfovibrio marinus P48SEP.</title>
        <authorList>
            <person name="Crispim J.S."/>
            <person name="Vidigal P.M.P."/>
            <person name="Silva L.C.F."/>
            <person name="Araujo L.C."/>
            <person name="Laguardia C.N."/>
            <person name="Dias R.S."/>
            <person name="Sousa M.P."/>
            <person name="Paula S.O."/>
            <person name="Silva C."/>
        </authorList>
    </citation>
    <scope>NUCLEOTIDE SEQUENCE [LARGE SCALE GENOMIC DNA]</scope>
    <source>
        <strain evidence="3 4">P48SEP</strain>
    </source>
</reference>
<dbReference type="Proteomes" id="UP000434052">
    <property type="component" value="Unassembled WGS sequence"/>
</dbReference>
<dbReference type="PANTHER" id="PTHR35271">
    <property type="entry name" value="ABC TRANSPORTER, SUBSTRATE-BINDING LIPOPROTEIN-RELATED"/>
    <property type="match status" value="1"/>
</dbReference>
<dbReference type="OrthoDB" id="1680494at2"/>
<keyword evidence="5" id="KW-1185">Reference proteome</keyword>
<protein>
    <submittedName>
        <fullName evidence="3">ABC transporter substrate-binding protein</fullName>
    </submittedName>
</protein>